<sequence>MKLNEDVLIRLYRTMVRVRYFEDKTKELYLQGQVRGTIHVSQGQEAVAAGGCLALRDDDYIVTTHRGHGHCIAKGVSSKALLAEILGRATGCCKGRAGSLHAFDASVGILGAAAVVGAGLPIATGAALGVRMLG</sequence>
<evidence type="ECO:0000313" key="5">
    <source>
        <dbReference type="EMBL" id="GAH63945.1"/>
    </source>
</evidence>
<dbReference type="GO" id="GO:0006086">
    <property type="term" value="P:pyruvate decarboxylation to acetyl-CoA"/>
    <property type="evidence" value="ECO:0007669"/>
    <property type="project" value="TreeGrafter"/>
</dbReference>
<protein>
    <recommendedName>
        <fullName evidence="4">Dehydrogenase E1 component domain-containing protein</fullName>
    </recommendedName>
</protein>
<evidence type="ECO:0000259" key="4">
    <source>
        <dbReference type="Pfam" id="PF00676"/>
    </source>
</evidence>
<evidence type="ECO:0000256" key="3">
    <source>
        <dbReference type="ARBA" id="ARBA00023052"/>
    </source>
</evidence>
<dbReference type="InterPro" id="IPR050642">
    <property type="entry name" value="PDH_E1_Alpha_Subunit"/>
</dbReference>
<gene>
    <name evidence="5" type="ORF">S03H2_54096</name>
</gene>
<reference evidence="5" key="1">
    <citation type="journal article" date="2014" name="Front. Microbiol.">
        <title>High frequency of phylogenetically diverse reductive dehalogenase-homologous genes in deep subseafloor sedimentary metagenomes.</title>
        <authorList>
            <person name="Kawai M."/>
            <person name="Futagami T."/>
            <person name="Toyoda A."/>
            <person name="Takaki Y."/>
            <person name="Nishi S."/>
            <person name="Hori S."/>
            <person name="Arai W."/>
            <person name="Tsubouchi T."/>
            <person name="Morono Y."/>
            <person name="Uchiyama I."/>
            <person name="Ito T."/>
            <person name="Fujiyama A."/>
            <person name="Inagaki F."/>
            <person name="Takami H."/>
        </authorList>
    </citation>
    <scope>NUCLEOTIDE SEQUENCE</scope>
    <source>
        <strain evidence="5">Expedition CK06-06</strain>
    </source>
</reference>
<evidence type="ECO:0000256" key="2">
    <source>
        <dbReference type="ARBA" id="ARBA00023002"/>
    </source>
</evidence>
<dbReference type="InterPro" id="IPR029061">
    <property type="entry name" value="THDP-binding"/>
</dbReference>
<feature type="domain" description="Dehydrogenase E1 component" evidence="4">
    <location>
        <begin position="14"/>
        <end position="132"/>
    </location>
</feature>
<dbReference type="Pfam" id="PF00676">
    <property type="entry name" value="E1_dh"/>
    <property type="match status" value="1"/>
</dbReference>
<comment type="caution">
    <text evidence="5">The sequence shown here is derived from an EMBL/GenBank/DDBJ whole genome shotgun (WGS) entry which is preliminary data.</text>
</comment>
<keyword evidence="3" id="KW-0786">Thiamine pyrophosphate</keyword>
<evidence type="ECO:0000256" key="1">
    <source>
        <dbReference type="ARBA" id="ARBA00001964"/>
    </source>
</evidence>
<comment type="cofactor">
    <cofactor evidence="1">
        <name>thiamine diphosphate</name>
        <dbReference type="ChEBI" id="CHEBI:58937"/>
    </cofactor>
</comment>
<dbReference type="Gene3D" id="3.40.50.970">
    <property type="match status" value="1"/>
</dbReference>
<dbReference type="GO" id="GO:0004739">
    <property type="term" value="F:pyruvate dehydrogenase (acetyl-transferring) activity"/>
    <property type="evidence" value="ECO:0007669"/>
    <property type="project" value="TreeGrafter"/>
</dbReference>
<dbReference type="AlphaFoldDB" id="X1I3R2"/>
<proteinExistence type="predicted"/>
<name>X1I3R2_9ZZZZ</name>
<dbReference type="EMBL" id="BARU01034458">
    <property type="protein sequence ID" value="GAH63945.1"/>
    <property type="molecule type" value="Genomic_DNA"/>
</dbReference>
<organism evidence="5">
    <name type="scientific">marine sediment metagenome</name>
    <dbReference type="NCBI Taxonomy" id="412755"/>
    <lineage>
        <taxon>unclassified sequences</taxon>
        <taxon>metagenomes</taxon>
        <taxon>ecological metagenomes</taxon>
    </lineage>
</organism>
<keyword evidence="2" id="KW-0560">Oxidoreductase</keyword>
<feature type="non-terminal residue" evidence="5">
    <location>
        <position position="134"/>
    </location>
</feature>
<dbReference type="SUPFAM" id="SSF52518">
    <property type="entry name" value="Thiamin diphosphate-binding fold (THDP-binding)"/>
    <property type="match status" value="1"/>
</dbReference>
<dbReference type="InterPro" id="IPR001017">
    <property type="entry name" value="DH_E1"/>
</dbReference>
<accession>X1I3R2</accession>
<dbReference type="PANTHER" id="PTHR11516:SF60">
    <property type="entry name" value="PYRUVATE DEHYDROGENASE E1 COMPONENT SUBUNIT ALPHA"/>
    <property type="match status" value="1"/>
</dbReference>
<dbReference type="PANTHER" id="PTHR11516">
    <property type="entry name" value="PYRUVATE DEHYDROGENASE E1 COMPONENT, ALPHA SUBUNIT BACTERIAL AND ORGANELLAR"/>
    <property type="match status" value="1"/>
</dbReference>